<accession>A0A368JY72</accession>
<name>A0A368JY72_9HYPH</name>
<proteinExistence type="predicted"/>
<evidence type="ECO:0000313" key="1">
    <source>
        <dbReference type="EMBL" id="RCS22098.1"/>
    </source>
</evidence>
<reference evidence="1 2" key="1">
    <citation type="submission" date="2018-07" db="EMBL/GenBank/DDBJ databases">
        <title>The draft genome of Phyllobacterium salinisoli.</title>
        <authorList>
            <person name="Liu L."/>
            <person name="Li L."/>
            <person name="Zhang X."/>
            <person name="Liang L."/>
        </authorList>
    </citation>
    <scope>NUCLEOTIDE SEQUENCE [LARGE SCALE GENOMIC DNA]</scope>
    <source>
        <strain evidence="1 2">LLAN61</strain>
    </source>
</reference>
<keyword evidence="2" id="KW-1185">Reference proteome</keyword>
<sequence>MGPLGESLFCFLSMSIHRQIFTQQYEIGRYGRRQEEILVEHRMMAMIASKDGRRPPQPVQT</sequence>
<dbReference type="EMBL" id="QOZG01000010">
    <property type="protein sequence ID" value="RCS22098.1"/>
    <property type="molecule type" value="Genomic_DNA"/>
</dbReference>
<protein>
    <submittedName>
        <fullName evidence="1">Uncharacterized protein</fullName>
    </submittedName>
</protein>
<organism evidence="1 2">
    <name type="scientific">Phyllobacterium salinisoli</name>
    <dbReference type="NCBI Taxonomy" id="1899321"/>
    <lineage>
        <taxon>Bacteria</taxon>
        <taxon>Pseudomonadati</taxon>
        <taxon>Pseudomonadota</taxon>
        <taxon>Alphaproteobacteria</taxon>
        <taxon>Hyphomicrobiales</taxon>
        <taxon>Phyllobacteriaceae</taxon>
        <taxon>Phyllobacterium</taxon>
    </lineage>
</organism>
<dbReference type="AlphaFoldDB" id="A0A368JY72"/>
<dbReference type="Proteomes" id="UP000253420">
    <property type="component" value="Unassembled WGS sequence"/>
</dbReference>
<gene>
    <name evidence="1" type="ORF">DUT91_20515</name>
</gene>
<evidence type="ECO:0000313" key="2">
    <source>
        <dbReference type="Proteomes" id="UP000253420"/>
    </source>
</evidence>
<comment type="caution">
    <text evidence="1">The sequence shown here is derived from an EMBL/GenBank/DDBJ whole genome shotgun (WGS) entry which is preliminary data.</text>
</comment>